<dbReference type="Pfam" id="PF07729">
    <property type="entry name" value="FCD"/>
    <property type="match status" value="1"/>
</dbReference>
<dbReference type="PANTHER" id="PTHR43537:SF49">
    <property type="entry name" value="TRANSCRIPTIONAL REGULATORY PROTEIN"/>
    <property type="match status" value="1"/>
</dbReference>
<dbReference type="PROSITE" id="PS50949">
    <property type="entry name" value="HTH_GNTR"/>
    <property type="match status" value="1"/>
</dbReference>
<evidence type="ECO:0000256" key="3">
    <source>
        <dbReference type="ARBA" id="ARBA00023163"/>
    </source>
</evidence>
<proteinExistence type="predicted"/>
<keyword evidence="1" id="KW-0805">Transcription regulation</keyword>
<sequence>MDTSLGLRPIGVEVADRLEAAIVRETFAPGEKLREVDICTRFGVSRSPLREAFQILEARGLVERRPRLGTRVTEMTVEVLDEITTCRLALECTCSRLLAEREDHAEIADALDQVLAEMRKARAQRDFRSGFEANVRLTALMHKQCGNSVLMRLLDQLDTSALRYRFRAYLSTAGMLDDMIEGNRALIAEIRNGQGQRAAEMTDRLIRSAWQTTRDLFLSTSESTKT</sequence>
<dbReference type="InterPro" id="IPR000524">
    <property type="entry name" value="Tscrpt_reg_HTH_GntR"/>
</dbReference>
<gene>
    <name evidence="5" type="ORF">ACFQFQ_23005</name>
</gene>
<dbReference type="Pfam" id="PF00392">
    <property type="entry name" value="GntR"/>
    <property type="match status" value="1"/>
</dbReference>
<dbReference type="SUPFAM" id="SSF48008">
    <property type="entry name" value="GntR ligand-binding domain-like"/>
    <property type="match status" value="1"/>
</dbReference>
<dbReference type="SMART" id="SM00345">
    <property type="entry name" value="HTH_GNTR"/>
    <property type="match status" value="1"/>
</dbReference>
<evidence type="ECO:0000259" key="4">
    <source>
        <dbReference type="PROSITE" id="PS50949"/>
    </source>
</evidence>
<name>A0ABW2B7K3_9RHOB</name>
<evidence type="ECO:0000256" key="1">
    <source>
        <dbReference type="ARBA" id="ARBA00023015"/>
    </source>
</evidence>
<dbReference type="SUPFAM" id="SSF46785">
    <property type="entry name" value="Winged helix' DNA-binding domain"/>
    <property type="match status" value="1"/>
</dbReference>
<dbReference type="Proteomes" id="UP001596353">
    <property type="component" value="Unassembled WGS sequence"/>
</dbReference>
<comment type="caution">
    <text evidence="5">The sequence shown here is derived from an EMBL/GenBank/DDBJ whole genome shotgun (WGS) entry which is preliminary data.</text>
</comment>
<keyword evidence="2" id="KW-0238">DNA-binding</keyword>
<reference evidence="6" key="1">
    <citation type="journal article" date="2019" name="Int. J. Syst. Evol. Microbiol.">
        <title>The Global Catalogue of Microorganisms (GCM) 10K type strain sequencing project: providing services to taxonomists for standard genome sequencing and annotation.</title>
        <authorList>
            <consortium name="The Broad Institute Genomics Platform"/>
            <consortium name="The Broad Institute Genome Sequencing Center for Infectious Disease"/>
            <person name="Wu L."/>
            <person name="Ma J."/>
        </authorList>
    </citation>
    <scope>NUCLEOTIDE SEQUENCE [LARGE SCALE GENOMIC DNA]</scope>
    <source>
        <strain evidence="6">CCUG 66188</strain>
    </source>
</reference>
<dbReference type="CDD" id="cd07377">
    <property type="entry name" value="WHTH_GntR"/>
    <property type="match status" value="1"/>
</dbReference>
<dbReference type="EMBL" id="JBHSWG010000003">
    <property type="protein sequence ID" value="MFC6761690.1"/>
    <property type="molecule type" value="Genomic_DNA"/>
</dbReference>
<protein>
    <submittedName>
        <fullName evidence="5">GntR family transcriptional regulator</fullName>
    </submittedName>
</protein>
<keyword evidence="3" id="KW-0804">Transcription</keyword>
<dbReference type="InterPro" id="IPR011711">
    <property type="entry name" value="GntR_C"/>
</dbReference>
<dbReference type="SMART" id="SM00895">
    <property type="entry name" value="FCD"/>
    <property type="match status" value="1"/>
</dbReference>
<accession>A0ABW2B7K3</accession>
<dbReference type="PANTHER" id="PTHR43537">
    <property type="entry name" value="TRANSCRIPTIONAL REGULATOR, GNTR FAMILY"/>
    <property type="match status" value="1"/>
</dbReference>
<dbReference type="Gene3D" id="1.20.120.530">
    <property type="entry name" value="GntR ligand-binding domain-like"/>
    <property type="match status" value="1"/>
</dbReference>
<dbReference type="Gene3D" id="1.10.10.10">
    <property type="entry name" value="Winged helix-like DNA-binding domain superfamily/Winged helix DNA-binding domain"/>
    <property type="match status" value="1"/>
</dbReference>
<dbReference type="InterPro" id="IPR036390">
    <property type="entry name" value="WH_DNA-bd_sf"/>
</dbReference>
<evidence type="ECO:0000256" key="2">
    <source>
        <dbReference type="ARBA" id="ARBA00023125"/>
    </source>
</evidence>
<keyword evidence="6" id="KW-1185">Reference proteome</keyword>
<evidence type="ECO:0000313" key="6">
    <source>
        <dbReference type="Proteomes" id="UP001596353"/>
    </source>
</evidence>
<dbReference type="InterPro" id="IPR036388">
    <property type="entry name" value="WH-like_DNA-bd_sf"/>
</dbReference>
<evidence type="ECO:0000313" key="5">
    <source>
        <dbReference type="EMBL" id="MFC6761690.1"/>
    </source>
</evidence>
<feature type="domain" description="HTH gntR-type" evidence="4">
    <location>
        <begin position="8"/>
        <end position="75"/>
    </location>
</feature>
<organism evidence="5 6">
    <name type="scientific">Sulfitobacter porphyrae</name>
    <dbReference type="NCBI Taxonomy" id="1246864"/>
    <lineage>
        <taxon>Bacteria</taxon>
        <taxon>Pseudomonadati</taxon>
        <taxon>Pseudomonadota</taxon>
        <taxon>Alphaproteobacteria</taxon>
        <taxon>Rhodobacterales</taxon>
        <taxon>Roseobacteraceae</taxon>
        <taxon>Sulfitobacter</taxon>
    </lineage>
</organism>
<dbReference type="InterPro" id="IPR008920">
    <property type="entry name" value="TF_FadR/GntR_C"/>
</dbReference>